<dbReference type="AlphaFoldDB" id="A0A090R210"/>
<dbReference type="SUPFAM" id="SSF53474">
    <property type="entry name" value="alpha/beta-Hydrolases"/>
    <property type="match status" value="1"/>
</dbReference>
<organism evidence="1 2">
    <name type="scientific">Photobacterium aphoticum</name>
    <dbReference type="NCBI Taxonomy" id="754436"/>
    <lineage>
        <taxon>Bacteria</taxon>
        <taxon>Pseudomonadati</taxon>
        <taxon>Pseudomonadota</taxon>
        <taxon>Gammaproteobacteria</taxon>
        <taxon>Vibrionales</taxon>
        <taxon>Vibrionaceae</taxon>
        <taxon>Photobacterium</taxon>
    </lineage>
</organism>
<dbReference type="STRING" id="754436.JCM19237_771"/>
<reference evidence="1 2" key="1">
    <citation type="journal article" date="2014" name="Genome Announc.">
        <title>Draft Genome Sequences of Two Vibrionaceae Species, Vibrio ponticus C121 and Photobacterium aphoticum C119, Isolated as Coral Reef Microbiota.</title>
        <authorList>
            <person name="Al-saari N."/>
            <person name="Meirelles P.M."/>
            <person name="Mino S."/>
            <person name="Suda W."/>
            <person name="Oshima K."/>
            <person name="Hattori M."/>
            <person name="Ohkuma M."/>
            <person name="Thompson F.L."/>
            <person name="Gomez-Gil B."/>
            <person name="Sawabe T."/>
            <person name="Sawabe T."/>
        </authorList>
    </citation>
    <scope>NUCLEOTIDE SEQUENCE [LARGE SCALE GENOMIC DNA]</scope>
    <source>
        <strain evidence="1 2">JCM 19237</strain>
    </source>
</reference>
<sequence length="51" mass="5628">MQRLMAAGVPTELAVFPGMYHGSQVFVPDAPVSQKMRNAYLSALKDALYKK</sequence>
<comment type="caution">
    <text evidence="1">The sequence shown here is derived from an EMBL/GenBank/DDBJ whole genome shotgun (WGS) entry which is preliminary data.</text>
</comment>
<gene>
    <name evidence="1" type="ORF">JCM19237_771</name>
</gene>
<name>A0A090R210_9GAMM</name>
<dbReference type="Proteomes" id="UP000029227">
    <property type="component" value="Unassembled WGS sequence"/>
</dbReference>
<dbReference type="eggNOG" id="COG0657">
    <property type="taxonomic scope" value="Bacteria"/>
</dbReference>
<protein>
    <submittedName>
        <fullName evidence="1">Uncharacterized protein</fullName>
    </submittedName>
</protein>
<evidence type="ECO:0000313" key="1">
    <source>
        <dbReference type="EMBL" id="GAL08518.1"/>
    </source>
</evidence>
<evidence type="ECO:0000313" key="2">
    <source>
        <dbReference type="Proteomes" id="UP000029227"/>
    </source>
</evidence>
<dbReference type="Gene3D" id="3.40.50.1820">
    <property type="entry name" value="alpha/beta hydrolase"/>
    <property type="match status" value="1"/>
</dbReference>
<proteinExistence type="predicted"/>
<accession>A0A090R210</accession>
<dbReference type="EMBL" id="BBMN01000027">
    <property type="protein sequence ID" value="GAL08518.1"/>
    <property type="molecule type" value="Genomic_DNA"/>
</dbReference>
<dbReference type="InterPro" id="IPR029058">
    <property type="entry name" value="AB_hydrolase_fold"/>
</dbReference>